<keyword evidence="5" id="KW-1185">Reference proteome</keyword>
<organism evidence="4 5">
    <name type="scientific">Mangrovihabitans endophyticus</name>
    <dbReference type="NCBI Taxonomy" id="1751298"/>
    <lineage>
        <taxon>Bacteria</taxon>
        <taxon>Bacillati</taxon>
        <taxon>Actinomycetota</taxon>
        <taxon>Actinomycetes</taxon>
        <taxon>Micromonosporales</taxon>
        <taxon>Micromonosporaceae</taxon>
        <taxon>Mangrovihabitans</taxon>
    </lineage>
</organism>
<dbReference type="AlphaFoldDB" id="A0A8J3C3E0"/>
<dbReference type="InterPro" id="IPR041916">
    <property type="entry name" value="Anti_sigma_zinc_sf"/>
</dbReference>
<dbReference type="EMBL" id="BMMX01000022">
    <property type="protein sequence ID" value="GGL04243.1"/>
    <property type="molecule type" value="Genomic_DNA"/>
</dbReference>
<reference evidence="4" key="1">
    <citation type="journal article" date="2014" name="Int. J. Syst. Evol. Microbiol.">
        <title>Complete genome sequence of Corynebacterium casei LMG S-19264T (=DSM 44701T), isolated from a smear-ripened cheese.</title>
        <authorList>
            <consortium name="US DOE Joint Genome Institute (JGI-PGF)"/>
            <person name="Walter F."/>
            <person name="Albersmeier A."/>
            <person name="Kalinowski J."/>
            <person name="Ruckert C."/>
        </authorList>
    </citation>
    <scope>NUCLEOTIDE SEQUENCE</scope>
    <source>
        <strain evidence="4">CGMCC 4.7299</strain>
    </source>
</reference>
<dbReference type="Gene3D" id="1.10.10.1320">
    <property type="entry name" value="Anti-sigma factor, zinc-finger domain"/>
    <property type="match status" value="1"/>
</dbReference>
<protein>
    <recommendedName>
        <fullName evidence="6">Zinc-finger</fullName>
    </recommendedName>
</protein>
<feature type="transmembrane region" description="Helical" evidence="3">
    <location>
        <begin position="108"/>
        <end position="131"/>
    </location>
</feature>
<feature type="transmembrane region" description="Helical" evidence="3">
    <location>
        <begin position="152"/>
        <end position="173"/>
    </location>
</feature>
<sequence length="263" mass="26734">MTPHPTGALLSRYARGADGVDEATVWALEAHLECCAACRAALAGAVDPATVALLDEVAVRIGAGVAAGPGPARPRRLRRTGVAARTVRWLAAAAVTVLAAVACEKSFASMPSLVLLVAPMAPLLPVAAVWSRHTDPAWELVATGARAGLWLLLRRTLAVLLAVTPVLAVAGWQTGHAPARWLLPCLAFTAGSLALGAAIGVDRAAVALALGWSAAVVLPSLAGQRLPGVLDSAAWPLWTGVLAVCVAVLLARGAGRRAGPGRP</sequence>
<keyword evidence="3" id="KW-0472">Membrane</keyword>
<feature type="transmembrane region" description="Helical" evidence="3">
    <location>
        <begin position="82"/>
        <end position="102"/>
    </location>
</feature>
<keyword evidence="2" id="KW-0804">Transcription</keyword>
<keyword evidence="1" id="KW-0805">Transcription regulation</keyword>
<name>A0A8J3C3E0_9ACTN</name>
<evidence type="ECO:0000256" key="1">
    <source>
        <dbReference type="ARBA" id="ARBA00023015"/>
    </source>
</evidence>
<dbReference type="RefSeq" id="WP_189081123.1">
    <property type="nucleotide sequence ID" value="NZ_BMMX01000022.1"/>
</dbReference>
<feature type="transmembrane region" description="Helical" evidence="3">
    <location>
        <begin position="235"/>
        <end position="255"/>
    </location>
</feature>
<keyword evidence="3" id="KW-1133">Transmembrane helix</keyword>
<gene>
    <name evidence="4" type="ORF">GCM10012284_43630</name>
</gene>
<feature type="transmembrane region" description="Helical" evidence="3">
    <location>
        <begin position="205"/>
        <end position="223"/>
    </location>
</feature>
<evidence type="ECO:0000313" key="4">
    <source>
        <dbReference type="EMBL" id="GGL04243.1"/>
    </source>
</evidence>
<evidence type="ECO:0008006" key="6">
    <source>
        <dbReference type="Google" id="ProtNLM"/>
    </source>
</evidence>
<comment type="caution">
    <text evidence="4">The sequence shown here is derived from an EMBL/GenBank/DDBJ whole genome shotgun (WGS) entry which is preliminary data.</text>
</comment>
<evidence type="ECO:0000313" key="5">
    <source>
        <dbReference type="Proteomes" id="UP000656042"/>
    </source>
</evidence>
<keyword evidence="3" id="KW-0812">Transmembrane</keyword>
<dbReference type="Proteomes" id="UP000656042">
    <property type="component" value="Unassembled WGS sequence"/>
</dbReference>
<evidence type="ECO:0000256" key="3">
    <source>
        <dbReference type="SAM" id="Phobius"/>
    </source>
</evidence>
<proteinExistence type="predicted"/>
<feature type="transmembrane region" description="Helical" evidence="3">
    <location>
        <begin position="179"/>
        <end position="198"/>
    </location>
</feature>
<accession>A0A8J3C3E0</accession>
<reference evidence="4" key="2">
    <citation type="submission" date="2020-09" db="EMBL/GenBank/DDBJ databases">
        <authorList>
            <person name="Sun Q."/>
            <person name="Zhou Y."/>
        </authorList>
    </citation>
    <scope>NUCLEOTIDE SEQUENCE</scope>
    <source>
        <strain evidence="4">CGMCC 4.7299</strain>
    </source>
</reference>
<evidence type="ECO:0000256" key="2">
    <source>
        <dbReference type="ARBA" id="ARBA00023163"/>
    </source>
</evidence>